<dbReference type="SMART" id="SM00356">
    <property type="entry name" value="ZnF_C3H1"/>
    <property type="match status" value="2"/>
</dbReference>
<dbReference type="Gene3D" id="4.10.1000.10">
    <property type="entry name" value="Zinc finger, CCCH-type"/>
    <property type="match status" value="2"/>
</dbReference>
<keyword evidence="6 8" id="KW-0862">Zinc</keyword>
<feature type="zinc finger region" description="C3H1-type" evidence="8">
    <location>
        <begin position="174"/>
        <end position="202"/>
    </location>
</feature>
<dbReference type="PROSITE" id="PS00019">
    <property type="entry name" value="ACTININ_1"/>
    <property type="match status" value="1"/>
</dbReference>
<keyword evidence="5 8" id="KW-0863">Zinc-finger</keyword>
<evidence type="ECO:0000256" key="8">
    <source>
        <dbReference type="PROSITE-ProRule" id="PRU00723"/>
    </source>
</evidence>
<dbReference type="Pfam" id="PF02020">
    <property type="entry name" value="W2"/>
    <property type="match status" value="1"/>
</dbReference>
<dbReference type="InterPro" id="IPR003565">
    <property type="entry name" value="Tetra_PHTase"/>
</dbReference>
<dbReference type="PROSITE" id="PS50103">
    <property type="entry name" value="ZF_C3H1"/>
    <property type="match status" value="2"/>
</dbReference>
<evidence type="ECO:0000256" key="9">
    <source>
        <dbReference type="SAM" id="MobiDB-lite"/>
    </source>
</evidence>
<evidence type="ECO:0000256" key="7">
    <source>
        <dbReference type="ARBA" id="ARBA00032644"/>
    </source>
</evidence>
<evidence type="ECO:0000256" key="4">
    <source>
        <dbReference type="ARBA" id="ARBA00022741"/>
    </source>
</evidence>
<sequence>MDKPSQTKLYAGLVIYRIQRNVEYLLLNDSFTNKKHWFCPKGQIIGNEEEIKCALRETFEATGLRPTDLRIEEGFVIEFKYLSDTKPKKVKYYLAQLLDNHVRLLPNAEGVHMQWFTQPAASEKVIFKSMQEVFKHAQQSIDTKPHRRLKNVEDIKPTSTLKRQPVQVPSSSPLYKTRLCERFETEGTCPYGAKCNFAHGITELRGRDQEDRGVLSVPIPTVVCTNQMMDAGNQLFKTKLCEKFIKEKFCQYGPKCHFAHGENELKERPKKEEAEVAVTLIHSNGHGNGHINSNGNNMNNNNRKSFNEVNGRDSSWRSNVPERRRSPSSEDEVVPTNHVGRSIKESSWRSNVSTVPKTPPPVSVPDIVVVKPTIAVEELRRPAFVEHQNRPASVKKEKKTMVAPVTTEKSWMKIVKLSKEEQDEMESNNNVQQKTNCSSAKLAQTELIINDLKKFFATHVNTEQVVGTKGKLMEDVKEVTKIEMRNDLSKKQLLYILLVSLLEDSTMLVTILKSRDHLFKTLVKTNADQILLLKAWDTFVTQRKPIMVNKTAAALSHWYDCEMIEEEAFVQWYNSLEKESPLEAKSAKFIEWLNSSDEEEED</sequence>
<dbReference type="PROSITE" id="PS51363">
    <property type="entry name" value="W2"/>
    <property type="match status" value="1"/>
</dbReference>
<evidence type="ECO:0000256" key="1">
    <source>
        <dbReference type="ARBA" id="ARBA00018911"/>
    </source>
</evidence>
<evidence type="ECO:0000256" key="6">
    <source>
        <dbReference type="ARBA" id="ARBA00022833"/>
    </source>
</evidence>
<dbReference type="Pfam" id="PF00293">
    <property type="entry name" value="NUDIX"/>
    <property type="match status" value="1"/>
</dbReference>
<dbReference type="PROSITE" id="PS51462">
    <property type="entry name" value="NUDIX"/>
    <property type="match status" value="1"/>
</dbReference>
<evidence type="ECO:0000256" key="5">
    <source>
        <dbReference type="ARBA" id="ARBA00022771"/>
    </source>
</evidence>
<comment type="caution">
    <text evidence="13">The sequence shown here is derived from an EMBL/GenBank/DDBJ whole genome shotgun (WGS) entry which is preliminary data.</text>
</comment>
<feature type="compositionally biased region" description="Basic and acidic residues" evidence="9">
    <location>
        <begin position="310"/>
        <end position="328"/>
    </location>
</feature>
<dbReference type="Pfam" id="PF00642">
    <property type="entry name" value="zf-CCCH"/>
    <property type="match status" value="2"/>
</dbReference>
<evidence type="ECO:0000256" key="3">
    <source>
        <dbReference type="ARBA" id="ARBA00022737"/>
    </source>
</evidence>
<keyword evidence="14" id="KW-1185">Reference proteome</keyword>
<evidence type="ECO:0000313" key="14">
    <source>
        <dbReference type="Proteomes" id="UP001476247"/>
    </source>
</evidence>
<dbReference type="SMART" id="SM00515">
    <property type="entry name" value="eIF5C"/>
    <property type="match status" value="1"/>
</dbReference>
<proteinExistence type="predicted"/>
<dbReference type="SUPFAM" id="SSF55811">
    <property type="entry name" value="Nudix"/>
    <property type="match status" value="1"/>
</dbReference>
<dbReference type="InterPro" id="IPR000571">
    <property type="entry name" value="Znf_CCCH"/>
</dbReference>
<evidence type="ECO:0000259" key="11">
    <source>
        <dbReference type="PROSITE" id="PS51363"/>
    </source>
</evidence>
<dbReference type="EMBL" id="BAABUJ010000013">
    <property type="protein sequence ID" value="GAA5799673.1"/>
    <property type="molecule type" value="Genomic_DNA"/>
</dbReference>
<feature type="domain" description="Nudix hydrolase" evidence="12">
    <location>
        <begin position="8"/>
        <end position="138"/>
    </location>
</feature>
<evidence type="ECO:0000313" key="13">
    <source>
        <dbReference type="EMBL" id="GAA5799673.1"/>
    </source>
</evidence>
<feature type="domain" description="C3H1-type" evidence="10">
    <location>
        <begin position="235"/>
        <end position="263"/>
    </location>
</feature>
<dbReference type="Gene3D" id="1.25.40.180">
    <property type="match status" value="1"/>
</dbReference>
<dbReference type="InterPro" id="IPR036855">
    <property type="entry name" value="Znf_CCCH_sf"/>
</dbReference>
<dbReference type="SUPFAM" id="SSF48371">
    <property type="entry name" value="ARM repeat"/>
    <property type="match status" value="1"/>
</dbReference>
<reference evidence="13 14" key="1">
    <citation type="submission" date="2024-04" db="EMBL/GenBank/DDBJ databases">
        <title>genome sequences of Mucor flavus KT1a and Helicostylum pulchrum KT1b strains isolation_sourced from the surface of a dry-aged beef.</title>
        <authorList>
            <person name="Toyotome T."/>
            <person name="Hosono M."/>
            <person name="Torimaru M."/>
            <person name="Fukuda K."/>
            <person name="Mikami N."/>
        </authorList>
    </citation>
    <scope>NUCLEOTIDE SEQUENCE [LARGE SCALE GENOMIC DNA]</scope>
    <source>
        <strain evidence="13 14">KT1b</strain>
    </source>
</reference>
<evidence type="ECO:0000259" key="10">
    <source>
        <dbReference type="PROSITE" id="PS50103"/>
    </source>
</evidence>
<dbReference type="Gene3D" id="3.90.79.10">
    <property type="entry name" value="Nucleoside Triphosphate Pyrophosphohydrolase"/>
    <property type="match status" value="1"/>
</dbReference>
<evidence type="ECO:0000259" key="12">
    <source>
        <dbReference type="PROSITE" id="PS51462"/>
    </source>
</evidence>
<keyword evidence="4" id="KW-0547">Nucleotide-binding</keyword>
<gene>
    <name evidence="13" type="ORF">HPULCUR_005090</name>
</gene>
<feature type="domain" description="C3H1-type" evidence="10">
    <location>
        <begin position="174"/>
        <end position="202"/>
    </location>
</feature>
<feature type="compositionally biased region" description="Low complexity" evidence="9">
    <location>
        <begin position="283"/>
        <end position="302"/>
    </location>
</feature>
<feature type="zinc finger region" description="C3H1-type" evidence="8">
    <location>
        <begin position="235"/>
        <end position="263"/>
    </location>
</feature>
<accession>A0ABP9XZH9</accession>
<dbReference type="CDD" id="cd03428">
    <property type="entry name" value="NUDIX_Ap4A_Nudt2"/>
    <property type="match status" value="1"/>
</dbReference>
<dbReference type="InterPro" id="IPR016024">
    <property type="entry name" value="ARM-type_fold"/>
</dbReference>
<name>A0ABP9XZH9_9FUNG</name>
<evidence type="ECO:0000256" key="2">
    <source>
        <dbReference type="ARBA" id="ARBA00022723"/>
    </source>
</evidence>
<protein>
    <recommendedName>
        <fullName evidence="1">Bis(5'-nucleosyl)-tetraphosphatase [asymmetrical]</fullName>
    </recommendedName>
    <alternativeName>
        <fullName evidence="7">Diadenosine 5',5'''-P1,P4-tetraphosphate asymmetrical hydrolase</fullName>
    </alternativeName>
</protein>
<dbReference type="InterPro" id="IPR001589">
    <property type="entry name" value="Actinin_actin-bd_CS"/>
</dbReference>
<dbReference type="SUPFAM" id="SSF90229">
    <property type="entry name" value="CCCH zinc finger"/>
    <property type="match status" value="2"/>
</dbReference>
<keyword evidence="3" id="KW-0677">Repeat</keyword>
<dbReference type="Proteomes" id="UP001476247">
    <property type="component" value="Unassembled WGS sequence"/>
</dbReference>
<organism evidence="13 14">
    <name type="scientific">Helicostylum pulchrum</name>
    <dbReference type="NCBI Taxonomy" id="562976"/>
    <lineage>
        <taxon>Eukaryota</taxon>
        <taxon>Fungi</taxon>
        <taxon>Fungi incertae sedis</taxon>
        <taxon>Mucoromycota</taxon>
        <taxon>Mucoromycotina</taxon>
        <taxon>Mucoromycetes</taxon>
        <taxon>Mucorales</taxon>
        <taxon>Mucorineae</taxon>
        <taxon>Mucoraceae</taxon>
        <taxon>Helicostylum</taxon>
    </lineage>
</organism>
<feature type="domain" description="W2" evidence="11">
    <location>
        <begin position="446"/>
        <end position="602"/>
    </location>
</feature>
<dbReference type="PANTHER" id="PTHR12547:SF18">
    <property type="entry name" value="PROTEIN TIS11"/>
    <property type="match status" value="1"/>
</dbReference>
<keyword evidence="2 8" id="KW-0479">Metal-binding</keyword>
<dbReference type="InterPro" id="IPR045877">
    <property type="entry name" value="ZFP36-like"/>
</dbReference>
<dbReference type="InterPro" id="IPR003307">
    <property type="entry name" value="W2_domain"/>
</dbReference>
<feature type="region of interest" description="Disordered" evidence="9">
    <location>
        <begin position="283"/>
        <end position="358"/>
    </location>
</feature>
<dbReference type="PANTHER" id="PTHR12547">
    <property type="entry name" value="CCCH ZINC FINGER/TIS11-RELATED"/>
    <property type="match status" value="1"/>
</dbReference>
<dbReference type="InterPro" id="IPR015797">
    <property type="entry name" value="NUDIX_hydrolase-like_dom_sf"/>
</dbReference>
<dbReference type="InterPro" id="IPR000086">
    <property type="entry name" value="NUDIX_hydrolase_dom"/>
</dbReference>